<evidence type="ECO:0000256" key="5">
    <source>
        <dbReference type="RuleBase" id="RU367043"/>
    </source>
</evidence>
<evidence type="ECO:0000256" key="2">
    <source>
        <dbReference type="ARBA" id="ARBA00022792"/>
    </source>
</evidence>
<dbReference type="SUPFAM" id="SSF144122">
    <property type="entry name" value="Tim10-like"/>
    <property type="match status" value="1"/>
</dbReference>
<dbReference type="GO" id="GO:0005743">
    <property type="term" value="C:mitochondrial inner membrane"/>
    <property type="evidence" value="ECO:0007669"/>
    <property type="project" value="UniProtKB-SubCell"/>
</dbReference>
<dbReference type="Proteomes" id="UP000789831">
    <property type="component" value="Unassembled WGS sequence"/>
</dbReference>
<evidence type="ECO:0000256" key="1">
    <source>
        <dbReference type="ARBA" id="ARBA00006720"/>
    </source>
</evidence>
<dbReference type="GO" id="GO:0015031">
    <property type="term" value="P:protein transport"/>
    <property type="evidence" value="ECO:0007669"/>
    <property type="project" value="UniProtKB-KW"/>
</dbReference>
<evidence type="ECO:0000259" key="6">
    <source>
        <dbReference type="Pfam" id="PF02953"/>
    </source>
</evidence>
<comment type="similarity">
    <text evidence="1 5">Belongs to the small Tim family.</text>
</comment>
<organism evidence="7 8">
    <name type="scientific">Ambispora gerdemannii</name>
    <dbReference type="NCBI Taxonomy" id="144530"/>
    <lineage>
        <taxon>Eukaryota</taxon>
        <taxon>Fungi</taxon>
        <taxon>Fungi incertae sedis</taxon>
        <taxon>Mucoromycota</taxon>
        <taxon>Glomeromycotina</taxon>
        <taxon>Glomeromycetes</taxon>
        <taxon>Archaeosporales</taxon>
        <taxon>Ambisporaceae</taxon>
        <taxon>Ambispora</taxon>
    </lineage>
</organism>
<keyword evidence="5" id="KW-0496">Mitochondrion</keyword>
<proteinExistence type="inferred from homology"/>
<dbReference type="InterPro" id="IPR035427">
    <property type="entry name" value="Tim10-like_dom_sf"/>
</dbReference>
<keyword evidence="2 5" id="KW-0999">Mitochondrion inner membrane</keyword>
<feature type="domain" description="Tim10-like" evidence="6">
    <location>
        <begin position="20"/>
        <end position="60"/>
    </location>
</feature>
<dbReference type="Pfam" id="PF02953">
    <property type="entry name" value="zf-Tim10_DDP"/>
    <property type="match status" value="1"/>
</dbReference>
<comment type="domain">
    <text evidence="5">The twin CX3C motif contains 4 conserved Cys residues that form 2 disulfide bonds in the mitochondrial intermembrane space.</text>
</comment>
<keyword evidence="2 5" id="KW-0472">Membrane</keyword>
<protein>
    <recommendedName>
        <fullName evidence="5">Mitochondrial import inner membrane translocase subunit</fullName>
    </recommendedName>
</protein>
<dbReference type="InterPro" id="IPR004217">
    <property type="entry name" value="Tim10-like"/>
</dbReference>
<evidence type="ECO:0000256" key="4">
    <source>
        <dbReference type="ARBA" id="ARBA00023010"/>
    </source>
</evidence>
<dbReference type="Gene3D" id="1.10.287.810">
    <property type="entry name" value="Mitochondrial import inner membrane translocase subunit tim13 like domains"/>
    <property type="match status" value="1"/>
</dbReference>
<keyword evidence="8" id="KW-1185">Reference proteome</keyword>
<name>A0A9N9APN3_9GLOM</name>
<keyword evidence="5" id="KW-0813">Transport</keyword>
<comment type="subunit">
    <text evidence="5">Heterohexamer.</text>
</comment>
<accession>A0A9N9APN3</accession>
<evidence type="ECO:0000256" key="3">
    <source>
        <dbReference type="ARBA" id="ARBA00022927"/>
    </source>
</evidence>
<comment type="function">
    <text evidence="5">Mitochondrial intermembrane chaperone that participates in the import and insertion of some multi-pass transmembrane proteins into the mitochondrial inner membrane. Also required for the transfer of beta-barrel precursors from the TOM complex to the sorting and assembly machinery (SAM complex) of the outer membrane. Acts as a chaperone-like protein that protects the hydrophobic precursors from aggregation and guide them through the mitochondrial intermembrane space.</text>
</comment>
<sequence>MSLSKENLEFDETSQRELTKFLEGENAKARLQQSVHMFTDLCWDKCIGKIGNKLDRLEEQKNQLS</sequence>
<keyword evidence="5" id="KW-0143">Chaperone</keyword>
<dbReference type="EMBL" id="CAJVPL010000919">
    <property type="protein sequence ID" value="CAG8540444.1"/>
    <property type="molecule type" value="Genomic_DNA"/>
</dbReference>
<comment type="subcellular location">
    <subcellularLocation>
        <location evidence="5">Mitochondrion inner membrane</location>
        <topology evidence="5">Peripheral membrane protein</topology>
        <orientation evidence="5">Intermembrane side</orientation>
    </subcellularLocation>
</comment>
<keyword evidence="4 5" id="KW-0811">Translocation</keyword>
<evidence type="ECO:0000313" key="8">
    <source>
        <dbReference type="Proteomes" id="UP000789831"/>
    </source>
</evidence>
<gene>
    <name evidence="7" type="ORF">AGERDE_LOCUS6156</name>
</gene>
<dbReference type="AlphaFoldDB" id="A0A9N9APN3"/>
<comment type="caution">
    <text evidence="7">The sequence shown here is derived from an EMBL/GenBank/DDBJ whole genome shotgun (WGS) entry which is preliminary data.</text>
</comment>
<evidence type="ECO:0000313" key="7">
    <source>
        <dbReference type="EMBL" id="CAG8540444.1"/>
    </source>
</evidence>
<reference evidence="7" key="1">
    <citation type="submission" date="2021-06" db="EMBL/GenBank/DDBJ databases">
        <authorList>
            <person name="Kallberg Y."/>
            <person name="Tangrot J."/>
            <person name="Rosling A."/>
        </authorList>
    </citation>
    <scope>NUCLEOTIDE SEQUENCE</scope>
    <source>
        <strain evidence="7">MT106</strain>
    </source>
</reference>
<keyword evidence="3 5" id="KW-0653">Protein transport</keyword>
<dbReference type="OrthoDB" id="344165at2759"/>
<keyword evidence="5" id="KW-1015">Disulfide bond</keyword>